<dbReference type="PRINTS" id="PR01243">
    <property type="entry name" value="NUCDPKINASE"/>
</dbReference>
<dbReference type="Pfam" id="PF00334">
    <property type="entry name" value="NDK"/>
    <property type="match status" value="1"/>
</dbReference>
<feature type="binding site" evidence="11 12">
    <location>
        <position position="114"/>
    </location>
    <ligand>
        <name>ATP</name>
        <dbReference type="ChEBI" id="CHEBI:30616"/>
    </ligand>
</feature>
<evidence type="ECO:0000256" key="2">
    <source>
        <dbReference type="ARBA" id="ARBA00022490"/>
    </source>
</evidence>
<comment type="subunit">
    <text evidence="11">Homotetramer.</text>
</comment>
<dbReference type="CDD" id="cd04413">
    <property type="entry name" value="NDPk_I"/>
    <property type="match status" value="1"/>
</dbReference>
<evidence type="ECO:0000256" key="7">
    <source>
        <dbReference type="ARBA" id="ARBA00022777"/>
    </source>
</evidence>
<comment type="caution">
    <text evidence="16">The sequence shown here is derived from an EMBL/GenBank/DDBJ whole genome shotgun (WGS) entry which is preliminary data.</text>
</comment>
<evidence type="ECO:0000256" key="10">
    <source>
        <dbReference type="ARBA" id="ARBA00023080"/>
    </source>
</evidence>
<dbReference type="InterPro" id="IPR034907">
    <property type="entry name" value="NDK-like_dom"/>
</dbReference>
<feature type="binding site" evidence="11 12">
    <location>
        <position position="59"/>
    </location>
    <ligand>
        <name>ATP</name>
        <dbReference type="ChEBI" id="CHEBI:30616"/>
    </ligand>
</feature>
<dbReference type="RefSeq" id="WP_207862144.1">
    <property type="nucleotide sequence ID" value="NZ_JAFREP010000032.1"/>
</dbReference>
<keyword evidence="6 11" id="KW-0547">Nucleotide-binding</keyword>
<accession>A0A8J7QAZ9</accession>
<gene>
    <name evidence="11 16" type="primary">ndk</name>
    <name evidence="16" type="ORF">J3U88_27100</name>
</gene>
<organism evidence="16 17">
    <name type="scientific">Acanthopleuribacter pedis</name>
    <dbReference type="NCBI Taxonomy" id="442870"/>
    <lineage>
        <taxon>Bacteria</taxon>
        <taxon>Pseudomonadati</taxon>
        <taxon>Acidobacteriota</taxon>
        <taxon>Holophagae</taxon>
        <taxon>Acanthopleuribacterales</taxon>
        <taxon>Acanthopleuribacteraceae</taxon>
        <taxon>Acanthopleuribacter</taxon>
    </lineage>
</organism>
<comment type="function">
    <text evidence="11">Major role in the synthesis of nucleoside triphosphates other than ATP. The ATP gamma phosphate is transferred to the NDP beta phosphate via a ping-pong mechanism, using a phosphorylated active-site intermediate.</text>
</comment>
<name>A0A8J7QAZ9_9BACT</name>
<dbReference type="InterPro" id="IPR001564">
    <property type="entry name" value="Nucleoside_diP_kinase"/>
</dbReference>
<evidence type="ECO:0000256" key="1">
    <source>
        <dbReference type="ARBA" id="ARBA00008142"/>
    </source>
</evidence>
<feature type="domain" description="Nucleoside diphosphate kinase-like" evidence="15">
    <location>
        <begin position="3"/>
        <end position="139"/>
    </location>
</feature>
<dbReference type="InterPro" id="IPR036850">
    <property type="entry name" value="NDK-like_dom_sf"/>
</dbReference>
<dbReference type="GO" id="GO:0006183">
    <property type="term" value="P:GTP biosynthetic process"/>
    <property type="evidence" value="ECO:0007669"/>
    <property type="project" value="UniProtKB-UniRule"/>
</dbReference>
<dbReference type="HAMAP" id="MF_00451">
    <property type="entry name" value="NDP_kinase"/>
    <property type="match status" value="1"/>
</dbReference>
<keyword evidence="4 11" id="KW-0808">Transferase</keyword>
<comment type="catalytic activity">
    <reaction evidence="11">
        <text>a ribonucleoside 5'-diphosphate + ATP = a ribonucleoside 5'-triphosphate + ADP</text>
        <dbReference type="Rhea" id="RHEA:18113"/>
        <dbReference type="ChEBI" id="CHEBI:30616"/>
        <dbReference type="ChEBI" id="CHEBI:57930"/>
        <dbReference type="ChEBI" id="CHEBI:61557"/>
        <dbReference type="ChEBI" id="CHEBI:456216"/>
        <dbReference type="EC" id="2.7.4.6"/>
    </reaction>
</comment>
<dbReference type="PANTHER" id="PTHR46161:SF3">
    <property type="entry name" value="NUCLEOSIDE DIPHOSPHATE KINASE DDB_G0292928-RELATED"/>
    <property type="match status" value="1"/>
</dbReference>
<keyword evidence="9 11" id="KW-0460">Magnesium</keyword>
<feature type="active site" description="Pros-phosphohistidine intermediate" evidence="11 12">
    <location>
        <position position="117"/>
    </location>
</feature>
<dbReference type="SMART" id="SM00562">
    <property type="entry name" value="NDK"/>
    <property type="match status" value="1"/>
</dbReference>
<comment type="cofactor">
    <cofactor evidence="11">
        <name>Mg(2+)</name>
        <dbReference type="ChEBI" id="CHEBI:18420"/>
    </cofactor>
</comment>
<evidence type="ECO:0000256" key="3">
    <source>
        <dbReference type="ARBA" id="ARBA00022553"/>
    </source>
</evidence>
<dbReference type="GO" id="GO:0006228">
    <property type="term" value="P:UTP biosynthetic process"/>
    <property type="evidence" value="ECO:0007669"/>
    <property type="project" value="UniProtKB-UniRule"/>
</dbReference>
<evidence type="ECO:0000256" key="9">
    <source>
        <dbReference type="ARBA" id="ARBA00022842"/>
    </source>
</evidence>
<evidence type="ECO:0000313" key="17">
    <source>
        <dbReference type="Proteomes" id="UP000664417"/>
    </source>
</evidence>
<dbReference type="SUPFAM" id="SSF54919">
    <property type="entry name" value="Nucleoside diphosphate kinase, NDK"/>
    <property type="match status" value="1"/>
</dbReference>
<dbReference type="Proteomes" id="UP000664417">
    <property type="component" value="Unassembled WGS sequence"/>
</dbReference>
<proteinExistence type="inferred from homology"/>
<feature type="binding site" evidence="11 12">
    <location>
        <position position="11"/>
    </location>
    <ligand>
        <name>ATP</name>
        <dbReference type="ChEBI" id="CHEBI:30616"/>
    </ligand>
</feature>
<feature type="binding site" evidence="11 12">
    <location>
        <position position="93"/>
    </location>
    <ligand>
        <name>ATP</name>
        <dbReference type="ChEBI" id="CHEBI:30616"/>
    </ligand>
</feature>
<reference evidence="16" key="1">
    <citation type="submission" date="2021-03" db="EMBL/GenBank/DDBJ databases">
        <authorList>
            <person name="Wang G."/>
        </authorList>
    </citation>
    <scope>NUCLEOTIDE SEQUENCE</scope>
    <source>
        <strain evidence="16">KCTC 12899</strain>
    </source>
</reference>
<evidence type="ECO:0000256" key="11">
    <source>
        <dbReference type="HAMAP-Rule" id="MF_00451"/>
    </source>
</evidence>
<evidence type="ECO:0000256" key="12">
    <source>
        <dbReference type="PROSITE-ProRule" id="PRU00706"/>
    </source>
</evidence>
<evidence type="ECO:0000256" key="8">
    <source>
        <dbReference type="ARBA" id="ARBA00022840"/>
    </source>
</evidence>
<comment type="similarity">
    <text evidence="1 11 12 13">Belongs to the NDK family.</text>
</comment>
<evidence type="ECO:0000256" key="14">
    <source>
        <dbReference type="RuleBase" id="RU004013"/>
    </source>
</evidence>
<evidence type="ECO:0000256" key="4">
    <source>
        <dbReference type="ARBA" id="ARBA00022679"/>
    </source>
</evidence>
<keyword evidence="17" id="KW-1185">Reference proteome</keyword>
<dbReference type="GO" id="GO:0046872">
    <property type="term" value="F:metal ion binding"/>
    <property type="evidence" value="ECO:0007669"/>
    <property type="project" value="UniProtKB-KW"/>
</dbReference>
<evidence type="ECO:0000256" key="5">
    <source>
        <dbReference type="ARBA" id="ARBA00022723"/>
    </source>
</evidence>
<keyword evidence="8 11" id="KW-0067">ATP-binding</keyword>
<keyword evidence="5 11" id="KW-0479">Metal-binding</keyword>
<evidence type="ECO:0000256" key="6">
    <source>
        <dbReference type="ARBA" id="ARBA00022741"/>
    </source>
</evidence>
<feature type="binding site" evidence="11 12">
    <location>
        <position position="87"/>
    </location>
    <ligand>
        <name>ATP</name>
        <dbReference type="ChEBI" id="CHEBI:30616"/>
    </ligand>
</feature>
<dbReference type="PANTHER" id="PTHR46161">
    <property type="entry name" value="NUCLEOSIDE DIPHOSPHATE KINASE"/>
    <property type="match status" value="1"/>
</dbReference>
<dbReference type="GO" id="GO:0004550">
    <property type="term" value="F:nucleoside diphosphate kinase activity"/>
    <property type="evidence" value="ECO:0007669"/>
    <property type="project" value="UniProtKB-UniRule"/>
</dbReference>
<protein>
    <recommendedName>
        <fullName evidence="11 14">Nucleoside diphosphate kinase</fullName>
        <shortName evidence="11">NDK</shortName>
        <shortName evidence="11">NDP kinase</shortName>
        <ecNumber evidence="11 14">2.7.4.6</ecNumber>
    </recommendedName>
    <alternativeName>
        <fullName evidence="11">Nucleoside-2-P kinase</fullName>
    </alternativeName>
</protein>
<keyword evidence="3 11" id="KW-0597">Phosphoprotein</keyword>
<dbReference type="GO" id="GO:0005524">
    <property type="term" value="F:ATP binding"/>
    <property type="evidence" value="ECO:0007669"/>
    <property type="project" value="UniProtKB-UniRule"/>
</dbReference>
<keyword evidence="10 11" id="KW-0546">Nucleotide metabolism</keyword>
<keyword evidence="2 11" id="KW-0963">Cytoplasm</keyword>
<dbReference type="GO" id="GO:0006241">
    <property type="term" value="P:CTP biosynthetic process"/>
    <property type="evidence" value="ECO:0007669"/>
    <property type="project" value="UniProtKB-UniRule"/>
</dbReference>
<feature type="binding site" evidence="11 12">
    <location>
        <position position="104"/>
    </location>
    <ligand>
        <name>ATP</name>
        <dbReference type="ChEBI" id="CHEBI:30616"/>
    </ligand>
</feature>
<dbReference type="EMBL" id="JAFREP010000032">
    <property type="protein sequence ID" value="MBO1322171.1"/>
    <property type="molecule type" value="Genomic_DNA"/>
</dbReference>
<evidence type="ECO:0000313" key="16">
    <source>
        <dbReference type="EMBL" id="MBO1322171.1"/>
    </source>
</evidence>
<dbReference type="GO" id="GO:0005737">
    <property type="term" value="C:cytoplasm"/>
    <property type="evidence" value="ECO:0007669"/>
    <property type="project" value="UniProtKB-SubCell"/>
</dbReference>
<evidence type="ECO:0000259" key="15">
    <source>
        <dbReference type="SMART" id="SM00562"/>
    </source>
</evidence>
<evidence type="ECO:0000256" key="13">
    <source>
        <dbReference type="RuleBase" id="RU004011"/>
    </source>
</evidence>
<comment type="subcellular location">
    <subcellularLocation>
        <location evidence="11">Cytoplasm</location>
    </subcellularLocation>
</comment>
<comment type="catalytic activity">
    <reaction evidence="11 14">
        <text>a 2'-deoxyribonucleoside 5'-diphosphate + ATP = a 2'-deoxyribonucleoside 5'-triphosphate + ADP</text>
        <dbReference type="Rhea" id="RHEA:44640"/>
        <dbReference type="ChEBI" id="CHEBI:30616"/>
        <dbReference type="ChEBI" id="CHEBI:61560"/>
        <dbReference type="ChEBI" id="CHEBI:73316"/>
        <dbReference type="ChEBI" id="CHEBI:456216"/>
        <dbReference type="EC" id="2.7.4.6"/>
    </reaction>
</comment>
<sequence length="139" mass="15444">MSLQRTFAVIKPDAVADGNTGNILAEIEANGFKIVAMKKMQLTQAQAEGFYHVHKERPFFGELVTFMTEGPIVALILEKEDAIPAWRKLMGATNPEQAEEGTLRKKYGASIERNATHGSDAEETAAFETRYFFNAMETV</sequence>
<dbReference type="PROSITE" id="PS51374">
    <property type="entry name" value="NDPK_LIKE"/>
    <property type="match status" value="1"/>
</dbReference>
<dbReference type="Gene3D" id="3.30.70.141">
    <property type="entry name" value="Nucleoside diphosphate kinase-like domain"/>
    <property type="match status" value="1"/>
</dbReference>
<dbReference type="AlphaFoldDB" id="A0A8J7QAZ9"/>
<keyword evidence="7 11" id="KW-0418">Kinase</keyword>
<dbReference type="InterPro" id="IPR023005">
    <property type="entry name" value="Nucleoside_diP_kinase_AS"/>
</dbReference>
<dbReference type="EC" id="2.7.4.6" evidence="11 14"/>
<dbReference type="PROSITE" id="PS00469">
    <property type="entry name" value="NDPK"/>
    <property type="match status" value="1"/>
</dbReference>
<dbReference type="NCBIfam" id="NF001908">
    <property type="entry name" value="PRK00668.1"/>
    <property type="match status" value="1"/>
</dbReference>